<dbReference type="NCBIfam" id="NF038176">
    <property type="entry name" value="Rv0340_fam"/>
    <property type="match status" value="1"/>
</dbReference>
<evidence type="ECO:0000313" key="2">
    <source>
        <dbReference type="Proteomes" id="UP000467327"/>
    </source>
</evidence>
<dbReference type="AlphaFoldDB" id="A0AAD1HRE9"/>
<dbReference type="NCBIfam" id="NF038175">
    <property type="entry name" value="IniB_NTERM"/>
    <property type="match status" value="1"/>
</dbReference>
<protein>
    <submittedName>
        <fullName evidence="1">Uncharacterized protein</fullName>
    </submittedName>
</protein>
<gene>
    <name evidence="1" type="ORF">MAIC_51450</name>
</gene>
<dbReference type="Proteomes" id="UP000467327">
    <property type="component" value="Chromosome"/>
</dbReference>
<proteinExistence type="predicted"/>
<dbReference type="KEGG" id="maic:MAIC_51450"/>
<dbReference type="InterPro" id="IPR049709">
    <property type="entry name" value="IniB-like_N"/>
</dbReference>
<organism evidence="1 2">
    <name type="scientific">Mycolicibacterium aichiense</name>
    <dbReference type="NCBI Taxonomy" id="1799"/>
    <lineage>
        <taxon>Bacteria</taxon>
        <taxon>Bacillati</taxon>
        <taxon>Actinomycetota</taxon>
        <taxon>Actinomycetes</taxon>
        <taxon>Mycobacteriales</taxon>
        <taxon>Mycobacteriaceae</taxon>
        <taxon>Mycolicibacterium</taxon>
    </lineage>
</organism>
<keyword evidence="2" id="KW-1185">Reference proteome</keyword>
<name>A0AAD1HRE9_9MYCO</name>
<evidence type="ECO:0000313" key="1">
    <source>
        <dbReference type="EMBL" id="BBX10342.1"/>
    </source>
</evidence>
<accession>A0AAD1HRE9</accession>
<dbReference type="EMBL" id="AP022561">
    <property type="protein sequence ID" value="BBX10342.1"/>
    <property type="molecule type" value="Genomic_DNA"/>
</dbReference>
<reference evidence="1 2" key="1">
    <citation type="journal article" date="2019" name="Emerg. Microbes Infect.">
        <title>Comprehensive subspecies identification of 175 nontuberculous mycobacteria species based on 7547 genomic profiles.</title>
        <authorList>
            <person name="Matsumoto Y."/>
            <person name="Kinjo T."/>
            <person name="Motooka D."/>
            <person name="Nabeya D."/>
            <person name="Jung N."/>
            <person name="Uechi K."/>
            <person name="Horii T."/>
            <person name="Iida T."/>
            <person name="Fujita J."/>
            <person name="Nakamura S."/>
        </authorList>
    </citation>
    <scope>NUCLEOTIDE SEQUENCE [LARGE SCALE GENOMIC DNA]</scope>
    <source>
        <strain evidence="1 2">JCM 6376</strain>
    </source>
</reference>
<sequence length="240" mass="24249">MSAAVITISPNAFRTPKAAPPNGAVVRVASTPITARVSADNILGSSWDSTVTIGGRREGVSMANSLLDFVMSLVRDPDAAARYAADPGGAIADAHLTGVTSADVNNLIPMVADSLSGPLSGAGFGPAAGAGDGNVWASGAATAAFDAFDHLPAATTAPDVHSVITDVAQHADQAPALVTDLGGDPGALDLPDTAAQVTDTLADHGLTPDAVQDWADHTTWDHGHVDDNHTQVDNVGFDLF</sequence>